<dbReference type="SUPFAM" id="SSF52821">
    <property type="entry name" value="Rhodanese/Cell cycle control phosphatase"/>
    <property type="match status" value="2"/>
</dbReference>
<keyword evidence="1" id="KW-0808">Transferase</keyword>
<dbReference type="PANTHER" id="PTHR11364:SF27">
    <property type="entry name" value="SULFURTRANSFERASE"/>
    <property type="match status" value="1"/>
</dbReference>
<feature type="non-terminal residue" evidence="4">
    <location>
        <position position="1"/>
    </location>
</feature>
<gene>
    <name evidence="4" type="ORF">Bpfe_018420</name>
</gene>
<evidence type="ECO:0000256" key="2">
    <source>
        <dbReference type="ARBA" id="ARBA00022737"/>
    </source>
</evidence>
<dbReference type="InterPro" id="IPR036873">
    <property type="entry name" value="Rhodanese-like_dom_sf"/>
</dbReference>
<feature type="domain" description="Rhodanese" evidence="3">
    <location>
        <begin position="22"/>
        <end position="141"/>
    </location>
</feature>
<dbReference type="SMART" id="SM00450">
    <property type="entry name" value="RHOD"/>
    <property type="match status" value="2"/>
</dbReference>
<protein>
    <submittedName>
        <fullName evidence="4">Thiosulfate sulfurtransferase</fullName>
    </submittedName>
</protein>
<dbReference type="AlphaFoldDB" id="A0AAD8BCD4"/>
<dbReference type="Gene3D" id="3.40.250.10">
    <property type="entry name" value="Rhodanese-like domain"/>
    <property type="match status" value="2"/>
</dbReference>
<keyword evidence="2" id="KW-0677">Repeat</keyword>
<reference evidence="4" key="1">
    <citation type="journal article" date="2023" name="PLoS Negl. Trop. Dis.">
        <title>A genome sequence for Biomphalaria pfeifferi, the major vector snail for the human-infecting parasite Schistosoma mansoni.</title>
        <authorList>
            <person name="Bu L."/>
            <person name="Lu L."/>
            <person name="Laidemitt M.R."/>
            <person name="Zhang S.M."/>
            <person name="Mutuku M."/>
            <person name="Mkoji G."/>
            <person name="Steinauer M."/>
            <person name="Loker E.S."/>
        </authorList>
    </citation>
    <scope>NUCLEOTIDE SEQUENCE</scope>
    <source>
        <strain evidence="4">KasaAsao</strain>
    </source>
</reference>
<evidence type="ECO:0000259" key="3">
    <source>
        <dbReference type="PROSITE" id="PS50206"/>
    </source>
</evidence>
<keyword evidence="5" id="KW-1185">Reference proteome</keyword>
<reference evidence="4" key="2">
    <citation type="submission" date="2023-04" db="EMBL/GenBank/DDBJ databases">
        <authorList>
            <person name="Bu L."/>
            <person name="Lu L."/>
            <person name="Laidemitt M.R."/>
            <person name="Zhang S.M."/>
            <person name="Mutuku M."/>
            <person name="Mkoji G."/>
            <person name="Steinauer M."/>
            <person name="Loker E.S."/>
        </authorList>
    </citation>
    <scope>NUCLEOTIDE SEQUENCE</scope>
    <source>
        <strain evidence="4">KasaAsao</strain>
        <tissue evidence="4">Whole Snail</tissue>
    </source>
</reference>
<dbReference type="PANTHER" id="PTHR11364">
    <property type="entry name" value="THIOSULFATE SULFERTANSFERASE"/>
    <property type="match status" value="1"/>
</dbReference>
<evidence type="ECO:0000313" key="5">
    <source>
        <dbReference type="Proteomes" id="UP001233172"/>
    </source>
</evidence>
<comment type="caution">
    <text evidence="4">The sequence shown here is derived from an EMBL/GenBank/DDBJ whole genome shotgun (WGS) entry which is preliminary data.</text>
</comment>
<dbReference type="CDD" id="cd01449">
    <property type="entry name" value="TST_Repeat_2"/>
    <property type="match status" value="1"/>
</dbReference>
<dbReference type="CDD" id="cd01448">
    <property type="entry name" value="TST_Repeat_1"/>
    <property type="match status" value="1"/>
</dbReference>
<accession>A0AAD8BCD4</accession>
<dbReference type="InterPro" id="IPR001763">
    <property type="entry name" value="Rhodanese-like_dom"/>
</dbReference>
<dbReference type="GO" id="GO:0004792">
    <property type="term" value="F:thiosulfate-cyanide sulfurtransferase activity"/>
    <property type="evidence" value="ECO:0007669"/>
    <property type="project" value="TreeGrafter"/>
</dbReference>
<organism evidence="4 5">
    <name type="scientific">Biomphalaria pfeifferi</name>
    <name type="common">Bloodfluke planorb</name>
    <name type="synonym">Freshwater snail</name>
    <dbReference type="NCBI Taxonomy" id="112525"/>
    <lineage>
        <taxon>Eukaryota</taxon>
        <taxon>Metazoa</taxon>
        <taxon>Spiralia</taxon>
        <taxon>Lophotrochozoa</taxon>
        <taxon>Mollusca</taxon>
        <taxon>Gastropoda</taxon>
        <taxon>Heterobranchia</taxon>
        <taxon>Euthyneura</taxon>
        <taxon>Panpulmonata</taxon>
        <taxon>Hygrophila</taxon>
        <taxon>Lymnaeoidea</taxon>
        <taxon>Planorbidae</taxon>
        <taxon>Biomphalaria</taxon>
    </lineage>
</organism>
<evidence type="ECO:0000313" key="4">
    <source>
        <dbReference type="EMBL" id="KAK0052090.1"/>
    </source>
</evidence>
<feature type="domain" description="Rhodanese" evidence="3">
    <location>
        <begin position="172"/>
        <end position="283"/>
    </location>
</feature>
<sequence>AMTIQRVAALVSSGWLRKSLLQASRPVLLDTSWVPEPHIDGHKEFYSKGHINGALYFDLKKISSKRPDSPIDCPVPDPRTFRDYAQELGIRNGSHVVVYDSLNSRSSVRSWYLFRLFGHDNVSMLNGGMKQWQREGNDVTRDPSEAPERSDFEVRFRDDLLVDFKGMEDIVKNKRAQIVDTRPKSGGFYPTAEDKSGGHMPGAKNIPFTDFFNEDGTFKTDPDLKQMMISAGIDMAKPTVATCQRGMTACAMVMAAFNLGNEKLPVYNGSWLEWSVLADPNHVIREPQRMQK</sequence>
<dbReference type="Proteomes" id="UP001233172">
    <property type="component" value="Unassembled WGS sequence"/>
</dbReference>
<dbReference type="GO" id="GO:0005739">
    <property type="term" value="C:mitochondrion"/>
    <property type="evidence" value="ECO:0007669"/>
    <property type="project" value="TreeGrafter"/>
</dbReference>
<dbReference type="InterPro" id="IPR045078">
    <property type="entry name" value="TST/MPST-like"/>
</dbReference>
<dbReference type="PROSITE" id="PS50206">
    <property type="entry name" value="RHODANESE_3"/>
    <property type="match status" value="2"/>
</dbReference>
<evidence type="ECO:0000256" key="1">
    <source>
        <dbReference type="ARBA" id="ARBA00022679"/>
    </source>
</evidence>
<dbReference type="Pfam" id="PF00581">
    <property type="entry name" value="Rhodanese"/>
    <property type="match status" value="2"/>
</dbReference>
<dbReference type="EMBL" id="JASAOG010000097">
    <property type="protein sequence ID" value="KAK0052090.1"/>
    <property type="molecule type" value="Genomic_DNA"/>
</dbReference>
<proteinExistence type="predicted"/>
<name>A0AAD8BCD4_BIOPF</name>